<sequence length="130" mass="14238">MKRTGIIHAELARRLAGLRHTDTFVVCDAGLPLPPTTPCIDLGYRYGQASFTDVTTVVLADVVVEHSWVSRDVLTVSPQVHRHLQGLGLAPEPIEHELFKAQVREVAFAVRTGEDTFYANVLCRAGVAFG</sequence>
<evidence type="ECO:0000256" key="3">
    <source>
        <dbReference type="ARBA" id="ARBA00022490"/>
    </source>
</evidence>
<evidence type="ECO:0000256" key="2">
    <source>
        <dbReference type="ARBA" id="ARBA00012862"/>
    </source>
</evidence>
<organism evidence="6 7">
    <name type="scientific">Mycolicibacterium cosmeticum</name>
    <dbReference type="NCBI Taxonomy" id="258533"/>
    <lineage>
        <taxon>Bacteria</taxon>
        <taxon>Bacillati</taxon>
        <taxon>Actinomycetota</taxon>
        <taxon>Actinomycetes</taxon>
        <taxon>Mycobacteriales</taxon>
        <taxon>Mycobacteriaceae</taxon>
        <taxon>Mycolicibacterium</taxon>
    </lineage>
</organism>
<comment type="caution">
    <text evidence="6">The sequence shown here is derived from an EMBL/GenBank/DDBJ whole genome shotgun (WGS) entry which is preliminary data.</text>
</comment>
<dbReference type="InterPro" id="IPR023064">
    <property type="entry name" value="D-ribose_pyranase"/>
</dbReference>
<gene>
    <name evidence="6" type="primary">rbsD</name>
    <name evidence="6" type="ORF">BN977_03785</name>
</gene>
<dbReference type="GO" id="GO:0048029">
    <property type="term" value="F:monosaccharide binding"/>
    <property type="evidence" value="ECO:0007669"/>
    <property type="project" value="InterPro"/>
</dbReference>
<reference evidence="6" key="2">
    <citation type="submission" date="2014-03" db="EMBL/GenBank/DDBJ databases">
        <authorList>
            <person name="Urmite Genomes"/>
        </authorList>
    </citation>
    <scope>NUCLEOTIDE SEQUENCE</scope>
    <source>
        <strain evidence="6">DSM 44829</strain>
    </source>
</reference>
<evidence type="ECO:0000256" key="1">
    <source>
        <dbReference type="ARBA" id="ARBA00000223"/>
    </source>
</evidence>
<dbReference type="GO" id="GO:0005829">
    <property type="term" value="C:cytosol"/>
    <property type="evidence" value="ECO:0007669"/>
    <property type="project" value="TreeGrafter"/>
</dbReference>
<accession>W9BL36</accession>
<dbReference type="GO" id="GO:0016872">
    <property type="term" value="F:intramolecular lyase activity"/>
    <property type="evidence" value="ECO:0007669"/>
    <property type="project" value="InterPro"/>
</dbReference>
<dbReference type="STRING" id="258533.BN977_03785"/>
<reference evidence="6" key="1">
    <citation type="submission" date="2014-03" db="EMBL/GenBank/DDBJ databases">
        <title>Draft Genome Sequence of Mycobacterium cosmeticum DSM 44829.</title>
        <authorList>
            <person name="Croce O."/>
            <person name="Robert C."/>
            <person name="Raoult D."/>
            <person name="Drancourt M."/>
        </authorList>
    </citation>
    <scope>NUCLEOTIDE SEQUENCE [LARGE SCALE GENOMIC DNA]</scope>
    <source>
        <strain evidence="6">DSM 44829</strain>
    </source>
</reference>
<keyword evidence="7" id="KW-1185">Reference proteome</keyword>
<dbReference type="AlphaFoldDB" id="W9BL36"/>
<dbReference type="GO" id="GO:0062193">
    <property type="term" value="F:D-ribose pyranase activity"/>
    <property type="evidence" value="ECO:0007669"/>
    <property type="project" value="UniProtKB-EC"/>
</dbReference>
<dbReference type="Proteomes" id="UP000028870">
    <property type="component" value="Unassembled WGS sequence"/>
</dbReference>
<evidence type="ECO:0000313" key="6">
    <source>
        <dbReference type="EMBL" id="CDO08965.1"/>
    </source>
</evidence>
<dbReference type="eggNOG" id="COG1869">
    <property type="taxonomic scope" value="Bacteria"/>
</dbReference>
<dbReference type="OrthoDB" id="9805009at2"/>
<keyword evidence="5" id="KW-0119">Carbohydrate metabolism</keyword>
<dbReference type="Gene3D" id="3.40.1650.10">
    <property type="entry name" value="RbsD-like domain"/>
    <property type="match status" value="1"/>
</dbReference>
<dbReference type="SUPFAM" id="SSF102546">
    <property type="entry name" value="RbsD-like"/>
    <property type="match status" value="1"/>
</dbReference>
<evidence type="ECO:0000256" key="5">
    <source>
        <dbReference type="ARBA" id="ARBA00023277"/>
    </source>
</evidence>
<proteinExistence type="predicted"/>
<name>W9BL36_MYCCO</name>
<keyword evidence="3" id="KW-0963">Cytoplasm</keyword>
<dbReference type="EMBL" id="CCBB010000002">
    <property type="protein sequence ID" value="CDO08965.1"/>
    <property type="molecule type" value="Genomic_DNA"/>
</dbReference>
<evidence type="ECO:0000313" key="7">
    <source>
        <dbReference type="Proteomes" id="UP000028870"/>
    </source>
</evidence>
<dbReference type="GO" id="GO:0019303">
    <property type="term" value="P:D-ribose catabolic process"/>
    <property type="evidence" value="ECO:0007669"/>
    <property type="project" value="TreeGrafter"/>
</dbReference>
<dbReference type="InterPro" id="IPR007721">
    <property type="entry name" value="RbsD_FucU"/>
</dbReference>
<dbReference type="PANTHER" id="PTHR37831:SF1">
    <property type="entry name" value="D-RIBOSE PYRANASE"/>
    <property type="match status" value="1"/>
</dbReference>
<protein>
    <recommendedName>
        <fullName evidence="2">D-ribose pyranase</fullName>
        <ecNumber evidence="2">5.4.99.62</ecNumber>
    </recommendedName>
</protein>
<dbReference type="RefSeq" id="WP_036400134.1">
    <property type="nucleotide sequence ID" value="NZ_CCBB010000002.1"/>
</dbReference>
<dbReference type="Pfam" id="PF05025">
    <property type="entry name" value="RbsD_FucU"/>
    <property type="match status" value="1"/>
</dbReference>
<dbReference type="InterPro" id="IPR023750">
    <property type="entry name" value="RbsD-like_sf"/>
</dbReference>
<evidence type="ECO:0000256" key="4">
    <source>
        <dbReference type="ARBA" id="ARBA00023235"/>
    </source>
</evidence>
<keyword evidence="4" id="KW-0413">Isomerase</keyword>
<dbReference type="NCBIfam" id="NF008761">
    <property type="entry name" value="PRK11797.1"/>
    <property type="match status" value="1"/>
</dbReference>
<dbReference type="EC" id="5.4.99.62" evidence="2"/>
<comment type="catalytic activity">
    <reaction evidence="1">
        <text>beta-D-ribopyranose = beta-D-ribofuranose</text>
        <dbReference type="Rhea" id="RHEA:25432"/>
        <dbReference type="ChEBI" id="CHEBI:27476"/>
        <dbReference type="ChEBI" id="CHEBI:47002"/>
        <dbReference type="EC" id="5.4.99.62"/>
    </reaction>
</comment>
<dbReference type="PANTHER" id="PTHR37831">
    <property type="entry name" value="D-RIBOSE PYRANASE"/>
    <property type="match status" value="1"/>
</dbReference>